<dbReference type="Proteomes" id="UP000218615">
    <property type="component" value="Unassembled WGS sequence"/>
</dbReference>
<dbReference type="PANTHER" id="PTHR40088:SF1">
    <property type="entry name" value="PECTATE LYASE PEL9"/>
    <property type="match status" value="1"/>
</dbReference>
<keyword evidence="4" id="KW-0479">Metal-binding</keyword>
<evidence type="ECO:0000256" key="3">
    <source>
        <dbReference type="ARBA" id="ARBA00022525"/>
    </source>
</evidence>
<organism evidence="11 12">
    <name type="scientific">Candidatus Methanoperedens nitratireducens</name>
    <dbReference type="NCBI Taxonomy" id="1392998"/>
    <lineage>
        <taxon>Archaea</taxon>
        <taxon>Methanobacteriati</taxon>
        <taxon>Methanobacteriota</taxon>
        <taxon>Stenosarchaea group</taxon>
        <taxon>Methanomicrobia</taxon>
        <taxon>Methanosarcinales</taxon>
        <taxon>ANME-2 cluster</taxon>
        <taxon>Candidatus Methanoperedentaceae</taxon>
        <taxon>Candidatus Methanoperedens</taxon>
    </lineage>
</organism>
<dbReference type="RefSeq" id="WP_096204352.1">
    <property type="nucleotide sequence ID" value="NZ_FZMP01000068.1"/>
</dbReference>
<dbReference type="EMBL" id="FZMP01000068">
    <property type="protein sequence ID" value="SNQ60093.1"/>
    <property type="molecule type" value="Genomic_DNA"/>
</dbReference>
<evidence type="ECO:0000256" key="6">
    <source>
        <dbReference type="ARBA" id="ARBA00022837"/>
    </source>
</evidence>
<dbReference type="InterPro" id="IPR013320">
    <property type="entry name" value="ConA-like_dom_sf"/>
</dbReference>
<dbReference type="GO" id="GO:0016837">
    <property type="term" value="F:carbon-oxygen lyase activity, acting on polysaccharides"/>
    <property type="evidence" value="ECO:0007669"/>
    <property type="project" value="TreeGrafter"/>
</dbReference>
<evidence type="ECO:0000256" key="5">
    <source>
        <dbReference type="ARBA" id="ARBA00022729"/>
    </source>
</evidence>
<proteinExistence type="inferred from homology"/>
<accession>A0A284VLK3</accession>
<evidence type="ECO:0000256" key="4">
    <source>
        <dbReference type="ARBA" id="ARBA00022723"/>
    </source>
</evidence>
<keyword evidence="3" id="KW-0964">Secreted</keyword>
<dbReference type="GO" id="GO:0046872">
    <property type="term" value="F:metal ion binding"/>
    <property type="evidence" value="ECO:0007669"/>
    <property type="project" value="UniProtKB-KW"/>
</dbReference>
<dbReference type="InterPro" id="IPR011459">
    <property type="entry name" value="DUF1565"/>
</dbReference>
<dbReference type="InterPro" id="IPR006626">
    <property type="entry name" value="PbH1"/>
</dbReference>
<dbReference type="AlphaFoldDB" id="A0A284VLK3"/>
<comment type="cofactor">
    <cofactor evidence="1">
        <name>Ca(2+)</name>
        <dbReference type="ChEBI" id="CHEBI:29108"/>
    </cofactor>
</comment>
<evidence type="ECO:0000256" key="1">
    <source>
        <dbReference type="ARBA" id="ARBA00001913"/>
    </source>
</evidence>
<gene>
    <name evidence="11" type="ORF">MNV_160013</name>
</gene>
<dbReference type="InterPro" id="IPR011050">
    <property type="entry name" value="Pectin_lyase_fold/virulence"/>
</dbReference>
<feature type="domain" description="DUF1565" evidence="9">
    <location>
        <begin position="232"/>
        <end position="272"/>
    </location>
</feature>
<keyword evidence="6" id="KW-0106">Calcium</keyword>
<dbReference type="SMART" id="SM00710">
    <property type="entry name" value="PbH1"/>
    <property type="match status" value="4"/>
</dbReference>
<feature type="domain" description="Right handed beta helix" evidence="10">
    <location>
        <begin position="350"/>
        <end position="489"/>
    </location>
</feature>
<dbReference type="InterPro" id="IPR039448">
    <property type="entry name" value="Beta_helix"/>
</dbReference>
<keyword evidence="7" id="KW-0456">Lyase</keyword>
<dbReference type="GO" id="GO:0005576">
    <property type="term" value="C:extracellular region"/>
    <property type="evidence" value="ECO:0007669"/>
    <property type="project" value="UniProtKB-SubCell"/>
</dbReference>
<sequence>MVKIFECLINTKMMNLIKIAFISLVLFLSNIPLSSVAALNTTSETGSIYYFDVESGQGGWQTDGLWHITTNRYNSPGHSFWYGDEATKTYNTGAANSGSLISPEIILQDNSQPVLDFWSWYRTEHSEDSDTKLVQISVNNGPWTDLLKITDARSTWNKESIYLSDYAGNTIRLRFLFDTMDDKLNNYEGWYVDDISLSLRESAPASMPEPASAPQPAPAQVSNDSIYYVAKNGNDNNPGTEQLPWLTITKAANTLVAGQTVYVKAGTYNEKITIKNSGSPDDYITFAAYPGDNVIIDGSGINVPDWDGLVRTFGASYVKISGFRVAHSKFMGIMSTSDYGSPAKLPVGMIIEKNYITDTSSSAIFVEDGRNIIIDGNEVTNAQTMQGLSKQTHETITLTKADGFEIKNNKLYNNHFESINAKEGSSNGKIHHNDISQHESAGIYVDAWDKTAHDIEIFNNIIHDGTIKWARGIALAAESDAVSGMSGSTTISCTTTLP</sequence>
<evidence type="ECO:0000313" key="11">
    <source>
        <dbReference type="EMBL" id="SNQ60093.1"/>
    </source>
</evidence>
<evidence type="ECO:0000256" key="8">
    <source>
        <dbReference type="ARBA" id="ARBA00038263"/>
    </source>
</evidence>
<dbReference type="Pfam" id="PF07602">
    <property type="entry name" value="DUF1565"/>
    <property type="match status" value="1"/>
</dbReference>
<dbReference type="Gene3D" id="2.60.120.260">
    <property type="entry name" value="Galactose-binding domain-like"/>
    <property type="match status" value="1"/>
</dbReference>
<dbReference type="InterPro" id="IPR052052">
    <property type="entry name" value="Polysaccharide_Lyase_9"/>
</dbReference>
<dbReference type="PANTHER" id="PTHR40088">
    <property type="entry name" value="PECTATE LYASE (EUROFUNG)"/>
    <property type="match status" value="1"/>
</dbReference>
<evidence type="ECO:0000256" key="2">
    <source>
        <dbReference type="ARBA" id="ARBA00004613"/>
    </source>
</evidence>
<dbReference type="Pfam" id="PF13229">
    <property type="entry name" value="Beta_helix"/>
    <property type="match status" value="1"/>
</dbReference>
<evidence type="ECO:0000313" key="12">
    <source>
        <dbReference type="Proteomes" id="UP000218615"/>
    </source>
</evidence>
<keyword evidence="5" id="KW-0732">Signal</keyword>
<dbReference type="Gene3D" id="2.160.20.10">
    <property type="entry name" value="Single-stranded right-handed beta-helix, Pectin lyase-like"/>
    <property type="match status" value="1"/>
</dbReference>
<keyword evidence="12" id="KW-1185">Reference proteome</keyword>
<reference evidence="12" key="1">
    <citation type="submission" date="2017-06" db="EMBL/GenBank/DDBJ databases">
        <authorList>
            <person name="Cremers G."/>
        </authorList>
    </citation>
    <scope>NUCLEOTIDE SEQUENCE [LARGE SCALE GENOMIC DNA]</scope>
</reference>
<evidence type="ECO:0000256" key="7">
    <source>
        <dbReference type="ARBA" id="ARBA00023239"/>
    </source>
</evidence>
<dbReference type="SUPFAM" id="SSF49899">
    <property type="entry name" value="Concanavalin A-like lectins/glucanases"/>
    <property type="match status" value="1"/>
</dbReference>
<comment type="subcellular location">
    <subcellularLocation>
        <location evidence="2">Secreted</location>
    </subcellularLocation>
</comment>
<evidence type="ECO:0000259" key="10">
    <source>
        <dbReference type="Pfam" id="PF13229"/>
    </source>
</evidence>
<evidence type="ECO:0008006" key="13">
    <source>
        <dbReference type="Google" id="ProtNLM"/>
    </source>
</evidence>
<protein>
    <recommendedName>
        <fullName evidence="13">Right handed beta helix domain-containing protein</fullName>
    </recommendedName>
</protein>
<dbReference type="SUPFAM" id="SSF51126">
    <property type="entry name" value="Pectin lyase-like"/>
    <property type="match status" value="1"/>
</dbReference>
<comment type="similarity">
    <text evidence="8">Belongs to the polysaccharide lyase 9 family.</text>
</comment>
<dbReference type="InterPro" id="IPR012334">
    <property type="entry name" value="Pectin_lyas_fold"/>
</dbReference>
<name>A0A284VLK3_9EURY</name>
<evidence type="ECO:0000259" key="9">
    <source>
        <dbReference type="Pfam" id="PF07602"/>
    </source>
</evidence>